<accession>A0A179BYP5</accession>
<evidence type="ECO:0000256" key="2">
    <source>
        <dbReference type="ARBA" id="ARBA00022630"/>
    </source>
</evidence>
<evidence type="ECO:0000256" key="1">
    <source>
        <dbReference type="ARBA" id="ARBA00001974"/>
    </source>
</evidence>
<evidence type="ECO:0000259" key="5">
    <source>
        <dbReference type="Pfam" id="PF01266"/>
    </source>
</evidence>
<evidence type="ECO:0000313" key="6">
    <source>
        <dbReference type="EMBL" id="OAP96174.1"/>
    </source>
</evidence>
<dbReference type="SUPFAM" id="SSF51905">
    <property type="entry name" value="FAD/NAD(P)-binding domain"/>
    <property type="match status" value="1"/>
</dbReference>
<comment type="caution">
    <text evidence="6">The sequence shown here is derived from an EMBL/GenBank/DDBJ whole genome shotgun (WGS) entry which is preliminary data.</text>
</comment>
<comment type="cofactor">
    <cofactor evidence="1">
        <name>FAD</name>
        <dbReference type="ChEBI" id="CHEBI:57692"/>
    </cofactor>
</comment>
<dbReference type="InterPro" id="IPR006076">
    <property type="entry name" value="FAD-dep_OxRdtase"/>
</dbReference>
<dbReference type="GO" id="GO:0008115">
    <property type="term" value="F:sarcosine oxidase activity"/>
    <property type="evidence" value="ECO:0007669"/>
    <property type="project" value="TreeGrafter"/>
</dbReference>
<organism evidence="6">
    <name type="scientific">Rhizobium leguminosarum</name>
    <dbReference type="NCBI Taxonomy" id="384"/>
    <lineage>
        <taxon>Bacteria</taxon>
        <taxon>Pseudomonadati</taxon>
        <taxon>Pseudomonadota</taxon>
        <taxon>Alphaproteobacteria</taxon>
        <taxon>Hyphomicrobiales</taxon>
        <taxon>Rhizobiaceae</taxon>
        <taxon>Rhizobium/Agrobacterium group</taxon>
        <taxon>Rhizobium</taxon>
    </lineage>
</organism>
<dbReference type="Gene3D" id="3.30.9.10">
    <property type="entry name" value="D-Amino Acid Oxidase, subunit A, domain 2"/>
    <property type="match status" value="1"/>
</dbReference>
<dbReference type="InterPro" id="IPR036188">
    <property type="entry name" value="FAD/NAD-bd_sf"/>
</dbReference>
<gene>
    <name evidence="6" type="ORF">A4U53_15015</name>
</gene>
<dbReference type="InterPro" id="IPR045170">
    <property type="entry name" value="MTOX"/>
</dbReference>
<reference evidence="6" key="1">
    <citation type="submission" date="2016-04" db="EMBL/GenBank/DDBJ databases">
        <title>Fast-growing isolate from the root nodules of Vavilovia formosa.</title>
        <authorList>
            <person name="Kimeklis A."/>
            <person name="Safronova V."/>
            <person name="Belimov A."/>
            <person name="Andronov E."/>
        </authorList>
    </citation>
    <scope>NUCLEOTIDE SEQUENCE [LARGE SCALE GENOMIC DNA]</scope>
    <source>
        <strain evidence="6">Vaf-46</strain>
    </source>
</reference>
<name>A0A179BYP5_RHILE</name>
<feature type="domain" description="FAD dependent oxidoreductase" evidence="5">
    <location>
        <begin position="7"/>
        <end position="371"/>
    </location>
</feature>
<evidence type="ECO:0000256" key="4">
    <source>
        <dbReference type="ARBA" id="ARBA00023002"/>
    </source>
</evidence>
<dbReference type="EMBL" id="LWBS01000066">
    <property type="protein sequence ID" value="OAP96174.1"/>
    <property type="molecule type" value="Genomic_DNA"/>
</dbReference>
<dbReference type="Pfam" id="PF01266">
    <property type="entry name" value="DAO"/>
    <property type="match status" value="1"/>
</dbReference>
<keyword evidence="2" id="KW-0285">Flavoprotein</keyword>
<proteinExistence type="predicted"/>
<dbReference type="PANTHER" id="PTHR10961">
    <property type="entry name" value="PEROXISOMAL SARCOSINE OXIDASE"/>
    <property type="match status" value="1"/>
</dbReference>
<keyword evidence="3" id="KW-0274">FAD</keyword>
<keyword evidence="4" id="KW-0560">Oxidoreductase</keyword>
<dbReference type="GO" id="GO:0050660">
    <property type="term" value="F:flavin adenine dinucleotide binding"/>
    <property type="evidence" value="ECO:0007669"/>
    <property type="project" value="InterPro"/>
</dbReference>
<dbReference type="AlphaFoldDB" id="A0A179BYP5"/>
<dbReference type="PANTHER" id="PTHR10961:SF10">
    <property type="entry name" value="FAD DEPENDENT OXIDOREDUCTASE DOMAIN-CONTAINING PROTEIN"/>
    <property type="match status" value="1"/>
</dbReference>
<evidence type="ECO:0000256" key="3">
    <source>
        <dbReference type="ARBA" id="ARBA00022827"/>
    </source>
</evidence>
<dbReference type="eggNOG" id="COG0665">
    <property type="taxonomic scope" value="Bacteria"/>
</dbReference>
<sequence>MAVDFRFIIIGCGMMGAAAARHLSSMADGIALIGPREPDQRKAHHGVFASHYDEARITRTFDGNLAWGTFAARALDRYGEIEARSGISFYSEVGCLFAGPSPTDEQDYINRALTVSRSLGSNIETIPPSELPQRFPHLAVDPDFSGYFERKRAGHINPRALVRAQIKLAEQGGVSVIEATATSVHDAGSHVEVMAGGRSYSAERVLVAAGGFSNFHALLPRPVDTRVMARTVAFYEIGEREMAVFGDMPSTIVLGDREEDHIYILPPVRYPDGKTYLKLGGDTEAICFERLEDAGAWFRSDGSAAERDHLSRVALQLMPELAGCRVTSAPCVANFTPTGYPYAGFTQSPRIAVLTGGNFVAAKSSDELGRLGAVLLAEGRLGDQDFGGELTPVFAATQDDTASFAGPKRRAAS</sequence>
<dbReference type="Gene3D" id="3.50.50.60">
    <property type="entry name" value="FAD/NAD(P)-binding domain"/>
    <property type="match status" value="1"/>
</dbReference>
<dbReference type="SUPFAM" id="SSF54373">
    <property type="entry name" value="FAD-linked reductases, C-terminal domain"/>
    <property type="match status" value="1"/>
</dbReference>
<protein>
    <submittedName>
        <fullName evidence="6">FAD-dependent oxidoreductase</fullName>
    </submittedName>
</protein>